<proteinExistence type="predicted"/>
<gene>
    <name evidence="2" type="ORF">Q5P01_002648</name>
</gene>
<sequence>MSYSERPRQPLAPAFSSRTLHHPSFLPLCMAARFRLHNHRLQRHTQTVHPIIPAEVFYTDPTMSCRRRVPNIVTNLRVLDCFQLNTPPPVMSACVAPPNHPDPFQSGPHPTQNLGSPVWRIHRVQPSHIILQLTQEEDQAITNLLKLHHQYPLQSSEIFDSAQTNFSSVAEPPQDFNPSLFCQTAADGAFPEEANKPLCCDGGWSDKELEAADILLNCFILKEGDTIRGQSHLKSAGAPPDPRPCGHPEDSSVSTEALPALLTSDFAHISNAMFCGAMEEREPCWSDVMSTEDELLLVEMRGRTLTDSERVALHVLLSLGNMGTLGMVQQM</sequence>
<feature type="region of interest" description="Disordered" evidence="1">
    <location>
        <begin position="231"/>
        <end position="253"/>
    </location>
</feature>
<dbReference type="GO" id="GO:0006355">
    <property type="term" value="P:regulation of DNA-templated transcription"/>
    <property type="evidence" value="ECO:0007669"/>
    <property type="project" value="InterPro"/>
</dbReference>
<dbReference type="AlphaFoldDB" id="A0AA88NRE8"/>
<dbReference type="InterPro" id="IPR029163">
    <property type="entry name" value="SAP25"/>
</dbReference>
<name>A0AA88NRE8_CHASR</name>
<dbReference type="Proteomes" id="UP001187415">
    <property type="component" value="Unassembled WGS sequence"/>
</dbReference>
<dbReference type="EMBL" id="JAUPFM010000001">
    <property type="protein sequence ID" value="KAK2863115.1"/>
    <property type="molecule type" value="Genomic_DNA"/>
</dbReference>
<organism evidence="2 3">
    <name type="scientific">Channa striata</name>
    <name type="common">Snakehead murrel</name>
    <name type="synonym">Ophicephalus striatus</name>
    <dbReference type="NCBI Taxonomy" id="64152"/>
    <lineage>
        <taxon>Eukaryota</taxon>
        <taxon>Metazoa</taxon>
        <taxon>Chordata</taxon>
        <taxon>Craniata</taxon>
        <taxon>Vertebrata</taxon>
        <taxon>Euteleostomi</taxon>
        <taxon>Actinopterygii</taxon>
        <taxon>Neopterygii</taxon>
        <taxon>Teleostei</taxon>
        <taxon>Neoteleostei</taxon>
        <taxon>Acanthomorphata</taxon>
        <taxon>Anabantaria</taxon>
        <taxon>Anabantiformes</taxon>
        <taxon>Channoidei</taxon>
        <taxon>Channidae</taxon>
        <taxon>Channa</taxon>
    </lineage>
</organism>
<reference evidence="2" key="1">
    <citation type="submission" date="2023-07" db="EMBL/GenBank/DDBJ databases">
        <title>Chromosome-level Genome Assembly of Striped Snakehead (Channa striata).</title>
        <authorList>
            <person name="Liu H."/>
        </authorList>
    </citation>
    <scope>NUCLEOTIDE SEQUENCE</scope>
    <source>
        <strain evidence="2">Gz</strain>
        <tissue evidence="2">Muscle</tissue>
    </source>
</reference>
<evidence type="ECO:0000256" key="1">
    <source>
        <dbReference type="SAM" id="MobiDB-lite"/>
    </source>
</evidence>
<accession>A0AA88NRE8</accession>
<keyword evidence="3" id="KW-1185">Reference proteome</keyword>
<evidence type="ECO:0000313" key="3">
    <source>
        <dbReference type="Proteomes" id="UP001187415"/>
    </source>
</evidence>
<dbReference type="GO" id="GO:0005634">
    <property type="term" value="C:nucleus"/>
    <property type="evidence" value="ECO:0007669"/>
    <property type="project" value="InterPro"/>
</dbReference>
<dbReference type="GO" id="GO:0005737">
    <property type="term" value="C:cytoplasm"/>
    <property type="evidence" value="ECO:0007669"/>
    <property type="project" value="InterPro"/>
</dbReference>
<evidence type="ECO:0000313" key="2">
    <source>
        <dbReference type="EMBL" id="KAK2863115.1"/>
    </source>
</evidence>
<protein>
    <submittedName>
        <fullName evidence="2">Uncharacterized protein</fullName>
    </submittedName>
</protein>
<dbReference type="Pfam" id="PF15476">
    <property type="entry name" value="SAP25"/>
    <property type="match status" value="1"/>
</dbReference>
<comment type="caution">
    <text evidence="2">The sequence shown here is derived from an EMBL/GenBank/DDBJ whole genome shotgun (WGS) entry which is preliminary data.</text>
</comment>